<dbReference type="SMART" id="SM00530">
    <property type="entry name" value="HTH_XRE"/>
    <property type="match status" value="1"/>
</dbReference>
<dbReference type="SUPFAM" id="SSF47413">
    <property type="entry name" value="lambda repressor-like DNA-binding domains"/>
    <property type="match status" value="1"/>
</dbReference>
<dbReference type="InterPro" id="IPR010982">
    <property type="entry name" value="Lambda_DNA-bd_dom_sf"/>
</dbReference>
<reference evidence="2" key="1">
    <citation type="journal article" date="2021" name="Proc. Natl. Acad. Sci. U.S.A.">
        <title>A Catalog of Tens of Thousands of Viruses from Human Metagenomes Reveals Hidden Associations with Chronic Diseases.</title>
        <authorList>
            <person name="Tisza M.J."/>
            <person name="Buck C.B."/>
        </authorList>
    </citation>
    <scope>NUCLEOTIDE SEQUENCE</scope>
    <source>
        <strain evidence="2">Ctr2f5</strain>
    </source>
</reference>
<evidence type="ECO:0000313" key="2">
    <source>
        <dbReference type="EMBL" id="DAE17327.1"/>
    </source>
</evidence>
<dbReference type="PROSITE" id="PS50943">
    <property type="entry name" value="HTH_CROC1"/>
    <property type="match status" value="1"/>
</dbReference>
<dbReference type="CDD" id="cd00093">
    <property type="entry name" value="HTH_XRE"/>
    <property type="match status" value="1"/>
</dbReference>
<name>A0A8S5QDJ7_9CAUD</name>
<protein>
    <submittedName>
        <fullName evidence="2">Helix-turn-helix domain protein</fullName>
    </submittedName>
</protein>
<evidence type="ECO:0000259" key="1">
    <source>
        <dbReference type="PROSITE" id="PS50943"/>
    </source>
</evidence>
<organism evidence="2">
    <name type="scientific">Siphoviridae sp. ctr2f5</name>
    <dbReference type="NCBI Taxonomy" id="2825684"/>
    <lineage>
        <taxon>Viruses</taxon>
        <taxon>Duplodnaviria</taxon>
        <taxon>Heunggongvirae</taxon>
        <taxon>Uroviricota</taxon>
        <taxon>Caudoviricetes</taxon>
    </lineage>
</organism>
<dbReference type="Gene3D" id="1.10.260.40">
    <property type="entry name" value="lambda repressor-like DNA-binding domains"/>
    <property type="match status" value="1"/>
</dbReference>
<accession>A0A8S5QDJ7</accession>
<dbReference type="EMBL" id="BK015639">
    <property type="protein sequence ID" value="DAE17327.1"/>
    <property type="molecule type" value="Genomic_DNA"/>
</dbReference>
<dbReference type="GO" id="GO:0003677">
    <property type="term" value="F:DNA binding"/>
    <property type="evidence" value="ECO:0007669"/>
    <property type="project" value="InterPro"/>
</dbReference>
<dbReference type="InterPro" id="IPR001387">
    <property type="entry name" value="Cro/C1-type_HTH"/>
</dbReference>
<dbReference type="Pfam" id="PF13560">
    <property type="entry name" value="HTH_31"/>
    <property type="match status" value="1"/>
</dbReference>
<feature type="domain" description="HTH cro/C1-type" evidence="1">
    <location>
        <begin position="13"/>
        <end position="68"/>
    </location>
</feature>
<sequence length="76" mass="8807">MRYKDNEQLKNELKAEWTRKGLTQGEVAERAGFSSANLSNILVNKKSLTFADVERLCNALKLDLYIEFRDRLDKAE</sequence>
<proteinExistence type="predicted"/>